<name>A0ABQ1VAS0_9BACT</name>
<dbReference type="EMBL" id="BMIU01000033">
    <property type="protein sequence ID" value="GGF49761.1"/>
    <property type="molecule type" value="Genomic_DNA"/>
</dbReference>
<evidence type="ECO:0000256" key="6">
    <source>
        <dbReference type="RuleBase" id="RU365089"/>
    </source>
</evidence>
<keyword evidence="6" id="KW-0814">Transposable element</keyword>
<evidence type="ECO:0000313" key="9">
    <source>
        <dbReference type="Proteomes" id="UP000647339"/>
    </source>
</evidence>
<keyword evidence="3 6" id="KW-0815">Transposition</keyword>
<dbReference type="NCBIfam" id="NF033543">
    <property type="entry name" value="transpos_IS256"/>
    <property type="match status" value="1"/>
</dbReference>
<evidence type="ECO:0000256" key="5">
    <source>
        <dbReference type="ARBA" id="ARBA00023172"/>
    </source>
</evidence>
<dbReference type="PANTHER" id="PTHR33217">
    <property type="entry name" value="TRANSPOSASE FOR INSERTION SEQUENCE ELEMENT IS1081"/>
    <property type="match status" value="1"/>
</dbReference>
<evidence type="ECO:0000256" key="7">
    <source>
        <dbReference type="SAM" id="MobiDB-lite"/>
    </source>
</evidence>
<comment type="function">
    <text evidence="1 6">Required for the transposition of the insertion element.</text>
</comment>
<evidence type="ECO:0000256" key="1">
    <source>
        <dbReference type="ARBA" id="ARBA00002190"/>
    </source>
</evidence>
<dbReference type="PANTHER" id="PTHR33217:SF8">
    <property type="entry name" value="MUTATOR FAMILY TRANSPOSASE"/>
    <property type="match status" value="1"/>
</dbReference>
<dbReference type="RefSeq" id="WP_137402959.1">
    <property type="nucleotide sequence ID" value="NZ_BMIU01000033.1"/>
</dbReference>
<dbReference type="InterPro" id="IPR001207">
    <property type="entry name" value="Transposase_mutator"/>
</dbReference>
<comment type="similarity">
    <text evidence="2 6">Belongs to the transposase mutator family.</text>
</comment>
<keyword evidence="9" id="KW-1185">Reference proteome</keyword>
<dbReference type="Pfam" id="PF00872">
    <property type="entry name" value="Transposase_mut"/>
    <property type="match status" value="1"/>
</dbReference>
<sequence length="409" mass="47026">MREEQESAFKKKVLDQFLSGESLFGKNGALSPMLKEFLEEALQAEMDAHLRDEDTGHSVGNKRNGKGSKRVKSNLGEVEIETPQDRHSSFEPKIVEKRQRILADNLEKQIIGMYGLGSSLRDISEYIKDMYDTEVSTQVISDITDRVVPKVKEWQNRPLEEVYCIVWLDAMHFKVREEGKVRHKALYNVLGINREGKKEVLGMYLSESEGANFWLQVLSDLQHRGVQDILIACTDNLKGFPEAIGSIFPKTEIQLCVVRQIRNSLKYVASKNQKEFAGDLKKIYKAETKDLAESALLDLEEKWGKKYPIVIRSWNDNWERLSAFFAYTPPIRKLIYTTNAVEGFHRQVRKVTKTKGAFTSDMALLKLVYLATQRIEKKWTTPLQNWSLTVQQLAIKFEGRISLDINTET</sequence>
<proteinExistence type="inferred from homology"/>
<dbReference type="Proteomes" id="UP000647339">
    <property type="component" value="Unassembled WGS sequence"/>
</dbReference>
<keyword evidence="5 6" id="KW-0233">DNA recombination</keyword>
<feature type="compositionally biased region" description="Basic residues" evidence="7">
    <location>
        <begin position="63"/>
        <end position="72"/>
    </location>
</feature>
<feature type="region of interest" description="Disordered" evidence="7">
    <location>
        <begin position="49"/>
        <end position="73"/>
    </location>
</feature>
<comment type="caution">
    <text evidence="8">The sequence shown here is derived from an EMBL/GenBank/DDBJ whole genome shotgun (WGS) entry which is preliminary data.</text>
</comment>
<evidence type="ECO:0000313" key="8">
    <source>
        <dbReference type="EMBL" id="GGF49761.1"/>
    </source>
</evidence>
<protein>
    <recommendedName>
        <fullName evidence="6">Mutator family transposase</fullName>
    </recommendedName>
</protein>
<gene>
    <name evidence="8" type="ORF">GCM10011339_42950</name>
</gene>
<evidence type="ECO:0000256" key="2">
    <source>
        <dbReference type="ARBA" id="ARBA00010961"/>
    </source>
</evidence>
<accession>A0ABQ1VAS0</accession>
<keyword evidence="4 6" id="KW-0238">DNA-binding</keyword>
<evidence type="ECO:0000256" key="4">
    <source>
        <dbReference type="ARBA" id="ARBA00023125"/>
    </source>
</evidence>
<organism evidence="8 9">
    <name type="scientific">Echinicola rosea</name>
    <dbReference type="NCBI Taxonomy" id="1807691"/>
    <lineage>
        <taxon>Bacteria</taxon>
        <taxon>Pseudomonadati</taxon>
        <taxon>Bacteroidota</taxon>
        <taxon>Cytophagia</taxon>
        <taxon>Cytophagales</taxon>
        <taxon>Cyclobacteriaceae</taxon>
        <taxon>Echinicola</taxon>
    </lineage>
</organism>
<evidence type="ECO:0000256" key="3">
    <source>
        <dbReference type="ARBA" id="ARBA00022578"/>
    </source>
</evidence>
<reference evidence="9" key="1">
    <citation type="journal article" date="2019" name="Int. J. Syst. Evol. Microbiol.">
        <title>The Global Catalogue of Microorganisms (GCM) 10K type strain sequencing project: providing services to taxonomists for standard genome sequencing and annotation.</title>
        <authorList>
            <consortium name="The Broad Institute Genomics Platform"/>
            <consortium name="The Broad Institute Genome Sequencing Center for Infectious Disease"/>
            <person name="Wu L."/>
            <person name="Ma J."/>
        </authorList>
    </citation>
    <scope>NUCLEOTIDE SEQUENCE [LARGE SCALE GENOMIC DNA]</scope>
    <source>
        <strain evidence="9">CGMCC 1.15407</strain>
    </source>
</reference>